<feature type="transmembrane region" description="Helical" evidence="1">
    <location>
        <begin position="313"/>
        <end position="337"/>
    </location>
</feature>
<organism evidence="3 4">
    <name type="scientific">Methylobacterium hispanicum</name>
    <dbReference type="NCBI Taxonomy" id="270350"/>
    <lineage>
        <taxon>Bacteria</taxon>
        <taxon>Pseudomonadati</taxon>
        <taxon>Pseudomonadota</taxon>
        <taxon>Alphaproteobacteria</taxon>
        <taxon>Hyphomicrobiales</taxon>
        <taxon>Methylobacteriaceae</taxon>
        <taxon>Methylobacterium</taxon>
    </lineage>
</organism>
<feature type="transmembrane region" description="Helical" evidence="1">
    <location>
        <begin position="163"/>
        <end position="180"/>
    </location>
</feature>
<keyword evidence="1" id="KW-0472">Membrane</keyword>
<sequence length="377" mass="39379">MRLHGIQVLRGAAALMVVLHHLRHELAALGLGADALAQLPLWAGVDVFFAISGFIIVHATGPAYEGPGGRRRFLAHRVARVVPLYWLVTLAYLAVALVLPRGLGDAGAAAGDPAYLAASFLFWPAARPDGSLQPLYGLGWTLNYEMLFYALFALCLGRGRRAAVAWTGAALAGLVLYGRLAEPAAAALRFWSDPIVLEFLFGAAVALIWEAGLRLAPPARLALAAAGICGLALVGGGEVAGFARPLLAGLPAACLVAAFALGDPRPAHKVWDPAWIGPLSRLGDASYALYLVHPFCLRAVREGVARAGPAAPLGAWGVGALMIALSVAAAVLTYRLVERPATRALRARLDPAPGGAGRIPNLVRGRGTSVFRGPEPH</sequence>
<dbReference type="Pfam" id="PF01757">
    <property type="entry name" value="Acyl_transf_3"/>
    <property type="match status" value="1"/>
</dbReference>
<reference evidence="3" key="2">
    <citation type="submission" date="2021-08" db="EMBL/GenBank/DDBJ databases">
        <authorList>
            <person name="Tani A."/>
            <person name="Ola A."/>
            <person name="Ogura Y."/>
            <person name="Katsura K."/>
            <person name="Hayashi T."/>
        </authorList>
    </citation>
    <scope>NUCLEOTIDE SEQUENCE</scope>
    <source>
        <strain evidence="3">DSM 16372</strain>
    </source>
</reference>
<dbReference type="GO" id="GO:0016020">
    <property type="term" value="C:membrane"/>
    <property type="evidence" value="ECO:0007669"/>
    <property type="project" value="TreeGrafter"/>
</dbReference>
<feature type="transmembrane region" description="Helical" evidence="1">
    <location>
        <begin position="221"/>
        <end position="240"/>
    </location>
</feature>
<dbReference type="RefSeq" id="WP_066920410.1">
    <property type="nucleotide sequence ID" value="NZ_BPQO01000017.1"/>
</dbReference>
<feature type="transmembrane region" description="Helical" evidence="1">
    <location>
        <begin position="84"/>
        <end position="103"/>
    </location>
</feature>
<dbReference type="PANTHER" id="PTHR23028">
    <property type="entry name" value="ACETYLTRANSFERASE"/>
    <property type="match status" value="1"/>
</dbReference>
<dbReference type="GO" id="GO:0016747">
    <property type="term" value="F:acyltransferase activity, transferring groups other than amino-acyl groups"/>
    <property type="evidence" value="ECO:0007669"/>
    <property type="project" value="InterPro"/>
</dbReference>
<dbReference type="PANTHER" id="PTHR23028:SF131">
    <property type="entry name" value="BLR2367 PROTEIN"/>
    <property type="match status" value="1"/>
</dbReference>
<gene>
    <name evidence="3" type="ORF">BHAOGJBA_3891</name>
</gene>
<dbReference type="InterPro" id="IPR050879">
    <property type="entry name" value="Acyltransferase_3"/>
</dbReference>
<dbReference type="AlphaFoldDB" id="A0AAV4ZQ31"/>
<feature type="transmembrane region" description="Helical" evidence="1">
    <location>
        <begin position="135"/>
        <end position="156"/>
    </location>
</feature>
<comment type="caution">
    <text evidence="3">The sequence shown here is derived from an EMBL/GenBank/DDBJ whole genome shotgun (WGS) entry which is preliminary data.</text>
</comment>
<feature type="domain" description="Acyltransferase 3" evidence="2">
    <location>
        <begin position="4"/>
        <end position="334"/>
    </location>
</feature>
<reference evidence="3" key="1">
    <citation type="journal article" date="2016" name="Front. Microbiol.">
        <title>Genome Sequence of the Piezophilic, Mesophilic Sulfate-Reducing Bacterium Desulfovibrio indicus J2T.</title>
        <authorList>
            <person name="Cao J."/>
            <person name="Maignien L."/>
            <person name="Shao Z."/>
            <person name="Alain K."/>
            <person name="Jebbar M."/>
        </authorList>
    </citation>
    <scope>NUCLEOTIDE SEQUENCE</scope>
    <source>
        <strain evidence="3">DSM 16372</strain>
    </source>
</reference>
<dbReference type="GO" id="GO:0000271">
    <property type="term" value="P:polysaccharide biosynthetic process"/>
    <property type="evidence" value="ECO:0007669"/>
    <property type="project" value="TreeGrafter"/>
</dbReference>
<dbReference type="EMBL" id="BPQO01000017">
    <property type="protein sequence ID" value="GJD90353.1"/>
    <property type="molecule type" value="Genomic_DNA"/>
</dbReference>
<proteinExistence type="predicted"/>
<evidence type="ECO:0000313" key="4">
    <source>
        <dbReference type="Proteomes" id="UP001055247"/>
    </source>
</evidence>
<feature type="transmembrane region" description="Helical" evidence="1">
    <location>
        <begin position="186"/>
        <end position="209"/>
    </location>
</feature>
<evidence type="ECO:0000313" key="3">
    <source>
        <dbReference type="EMBL" id="GJD90353.1"/>
    </source>
</evidence>
<dbReference type="Proteomes" id="UP001055247">
    <property type="component" value="Unassembled WGS sequence"/>
</dbReference>
<keyword evidence="1" id="KW-1133">Transmembrane helix</keyword>
<dbReference type="InterPro" id="IPR002656">
    <property type="entry name" value="Acyl_transf_3_dom"/>
</dbReference>
<keyword evidence="4" id="KW-1185">Reference proteome</keyword>
<accession>A0AAV4ZQ31</accession>
<keyword evidence="1" id="KW-0812">Transmembrane</keyword>
<evidence type="ECO:0000259" key="2">
    <source>
        <dbReference type="Pfam" id="PF01757"/>
    </source>
</evidence>
<protein>
    <recommendedName>
        <fullName evidence="2">Acyltransferase 3 domain-containing protein</fullName>
    </recommendedName>
</protein>
<feature type="transmembrane region" description="Helical" evidence="1">
    <location>
        <begin position="47"/>
        <end position="64"/>
    </location>
</feature>
<evidence type="ECO:0000256" key="1">
    <source>
        <dbReference type="SAM" id="Phobius"/>
    </source>
</evidence>
<name>A0AAV4ZQ31_9HYPH</name>